<name>A0A917WA63_9ACTN</name>
<reference evidence="1" key="1">
    <citation type="journal article" date="2014" name="Int. J. Syst. Evol. Microbiol.">
        <title>Complete genome sequence of Corynebacterium casei LMG S-19264T (=DSM 44701T), isolated from a smear-ripened cheese.</title>
        <authorList>
            <consortium name="US DOE Joint Genome Institute (JGI-PGF)"/>
            <person name="Walter F."/>
            <person name="Albersmeier A."/>
            <person name="Kalinowski J."/>
            <person name="Ruckert C."/>
        </authorList>
    </citation>
    <scope>NUCLEOTIDE SEQUENCE</scope>
    <source>
        <strain evidence="1">CGMCC 4.7306</strain>
    </source>
</reference>
<comment type="caution">
    <text evidence="1">The sequence shown here is derived from an EMBL/GenBank/DDBJ whole genome shotgun (WGS) entry which is preliminary data.</text>
</comment>
<dbReference type="EMBL" id="BMMZ01000020">
    <property type="protein sequence ID" value="GGL83199.1"/>
    <property type="molecule type" value="Genomic_DNA"/>
</dbReference>
<reference evidence="1" key="2">
    <citation type="submission" date="2020-09" db="EMBL/GenBank/DDBJ databases">
        <authorList>
            <person name="Sun Q."/>
            <person name="Zhou Y."/>
        </authorList>
    </citation>
    <scope>NUCLEOTIDE SEQUENCE</scope>
    <source>
        <strain evidence="1">CGMCC 4.7306</strain>
    </source>
</reference>
<proteinExistence type="predicted"/>
<keyword evidence="2" id="KW-1185">Reference proteome</keyword>
<sequence length="89" mass="9591">MLWMYNAAEAETTKCTEGSLCSNIPVQSPLGVIRVPRLGHVAVGGIDMLPESLDHVALLDRCERLNLTTATAAKCGRTASQWLCSVNYA</sequence>
<dbReference type="AlphaFoldDB" id="A0A917WA63"/>
<evidence type="ECO:0000313" key="2">
    <source>
        <dbReference type="Proteomes" id="UP000613840"/>
    </source>
</evidence>
<gene>
    <name evidence="1" type="ORF">GCM10011575_46900</name>
</gene>
<accession>A0A917WA63</accession>
<dbReference type="Proteomes" id="UP000613840">
    <property type="component" value="Unassembled WGS sequence"/>
</dbReference>
<organism evidence="1 2">
    <name type="scientific">Microlunatus endophyticus</name>
    <dbReference type="NCBI Taxonomy" id="1716077"/>
    <lineage>
        <taxon>Bacteria</taxon>
        <taxon>Bacillati</taxon>
        <taxon>Actinomycetota</taxon>
        <taxon>Actinomycetes</taxon>
        <taxon>Propionibacteriales</taxon>
        <taxon>Propionibacteriaceae</taxon>
        <taxon>Microlunatus</taxon>
    </lineage>
</organism>
<evidence type="ECO:0000313" key="1">
    <source>
        <dbReference type="EMBL" id="GGL83199.1"/>
    </source>
</evidence>
<protein>
    <submittedName>
        <fullName evidence="1">Uncharacterized protein</fullName>
    </submittedName>
</protein>